<dbReference type="Gene3D" id="3.30.710.10">
    <property type="entry name" value="Potassium Channel Kv1.1, Chain A"/>
    <property type="match status" value="1"/>
</dbReference>
<evidence type="ECO:0008006" key="5">
    <source>
        <dbReference type="Google" id="ProtNLM"/>
    </source>
</evidence>
<evidence type="ECO:0000313" key="4">
    <source>
        <dbReference type="Proteomes" id="UP000827092"/>
    </source>
</evidence>
<gene>
    <name evidence="3" type="ORF">JTE90_007854</name>
</gene>
<dbReference type="PROSITE" id="PS50097">
    <property type="entry name" value="BTB"/>
    <property type="match status" value="1"/>
</dbReference>
<dbReference type="InterPro" id="IPR008974">
    <property type="entry name" value="TRAF-like"/>
</dbReference>
<evidence type="ECO:0000313" key="3">
    <source>
        <dbReference type="EMBL" id="KAG8196118.1"/>
    </source>
</evidence>
<dbReference type="PANTHER" id="PTHR24413">
    <property type="entry name" value="SPECKLE-TYPE POZ PROTEIN"/>
    <property type="match status" value="1"/>
</dbReference>
<feature type="domain" description="BTB" evidence="1">
    <location>
        <begin position="258"/>
        <end position="325"/>
    </location>
</feature>
<evidence type="ECO:0000259" key="1">
    <source>
        <dbReference type="PROSITE" id="PS50097"/>
    </source>
</evidence>
<name>A0AAV6VJ77_9ARAC</name>
<dbReference type="PROSITE" id="PS50144">
    <property type="entry name" value="MATH"/>
    <property type="match status" value="1"/>
</dbReference>
<organism evidence="3 4">
    <name type="scientific">Oedothorax gibbosus</name>
    <dbReference type="NCBI Taxonomy" id="931172"/>
    <lineage>
        <taxon>Eukaryota</taxon>
        <taxon>Metazoa</taxon>
        <taxon>Ecdysozoa</taxon>
        <taxon>Arthropoda</taxon>
        <taxon>Chelicerata</taxon>
        <taxon>Arachnida</taxon>
        <taxon>Araneae</taxon>
        <taxon>Araneomorphae</taxon>
        <taxon>Entelegynae</taxon>
        <taxon>Araneoidea</taxon>
        <taxon>Linyphiidae</taxon>
        <taxon>Erigoninae</taxon>
        <taxon>Oedothorax</taxon>
    </lineage>
</organism>
<reference evidence="3 4" key="1">
    <citation type="journal article" date="2022" name="Nat. Ecol. Evol.">
        <title>A masculinizing supergene underlies an exaggerated male reproductive morph in a spider.</title>
        <authorList>
            <person name="Hendrickx F."/>
            <person name="De Corte Z."/>
            <person name="Sonet G."/>
            <person name="Van Belleghem S.M."/>
            <person name="Kostlbacher S."/>
            <person name="Vangestel C."/>
        </authorList>
    </citation>
    <scope>NUCLEOTIDE SEQUENCE [LARGE SCALE GENOMIC DNA]</scope>
    <source>
        <strain evidence="3">W744_W776</strain>
    </source>
</reference>
<evidence type="ECO:0000259" key="2">
    <source>
        <dbReference type="PROSITE" id="PS50144"/>
    </source>
</evidence>
<dbReference type="InterPro" id="IPR000210">
    <property type="entry name" value="BTB/POZ_dom"/>
</dbReference>
<protein>
    <recommendedName>
        <fullName evidence="5">BTB domain-containing protein</fullName>
    </recommendedName>
</protein>
<dbReference type="InterPro" id="IPR002083">
    <property type="entry name" value="MATH/TRAF_dom"/>
</dbReference>
<dbReference type="AlphaFoldDB" id="A0AAV6VJ77"/>
<feature type="domain" description="MATH" evidence="2">
    <location>
        <begin position="1"/>
        <end position="59"/>
    </location>
</feature>
<dbReference type="Proteomes" id="UP000827092">
    <property type="component" value="Unassembled WGS sequence"/>
</dbReference>
<accession>A0AAV6VJ77</accession>
<proteinExistence type="predicted"/>
<dbReference type="GO" id="GO:0030163">
    <property type="term" value="P:protein catabolic process"/>
    <property type="evidence" value="ECO:0007669"/>
    <property type="project" value="UniProtKB-ARBA"/>
</dbReference>
<dbReference type="CDD" id="cd18186">
    <property type="entry name" value="BTB_POZ_ZBTB_KLHL-like"/>
    <property type="match status" value="1"/>
</dbReference>
<keyword evidence="4" id="KW-1185">Reference proteome</keyword>
<sequence>MSSIECDLRNESLERPESGENVYDGSEFEKGYSKFVSFEELKGSNGYLDNDTLTLRCRMWKTGFDIPTSVKWEAHSRIKVSKLHYTWILKNISVANGVFENEFNKSVDITEYFTEDTDINLQLFKKGNLGECSLQFGIEMTKLKKNYFWIAVVHLMDAGGSVALSAQGEYLFYRSNEKLLWNFPLISKDKICINKKLCLPNNQLTLRCELSFADNNKLETFEFRETNEQESTTMDKQSDLQEVWIKNMQLCYKEGKFGDFIIRTPNRQFLVSRNILSAHSEVFDAMFERDMKERKTGIVDIEDLEDDTVSNVLKYVYTSTPDYTDYGIEALQKSVRCT</sequence>
<dbReference type="InterPro" id="IPR011333">
    <property type="entry name" value="SKP1/BTB/POZ_sf"/>
</dbReference>
<dbReference type="Pfam" id="PF00651">
    <property type="entry name" value="BTB"/>
    <property type="match status" value="1"/>
</dbReference>
<dbReference type="Gene3D" id="2.60.210.10">
    <property type="entry name" value="Apoptosis, Tumor Necrosis Factor Receptor Associated Protein 2, Chain A"/>
    <property type="match status" value="1"/>
</dbReference>
<comment type="caution">
    <text evidence="3">The sequence shown here is derived from an EMBL/GenBank/DDBJ whole genome shotgun (WGS) entry which is preliminary data.</text>
</comment>
<dbReference type="SUPFAM" id="SSF54695">
    <property type="entry name" value="POZ domain"/>
    <property type="match status" value="1"/>
</dbReference>
<dbReference type="SUPFAM" id="SSF49599">
    <property type="entry name" value="TRAF domain-like"/>
    <property type="match status" value="1"/>
</dbReference>
<dbReference type="EMBL" id="JAFNEN010000074">
    <property type="protein sequence ID" value="KAG8196118.1"/>
    <property type="molecule type" value="Genomic_DNA"/>
</dbReference>